<evidence type="ECO:0000259" key="6">
    <source>
        <dbReference type="Pfam" id="PF24923"/>
    </source>
</evidence>
<dbReference type="PROSITE" id="PS50096">
    <property type="entry name" value="IQ"/>
    <property type="match status" value="1"/>
</dbReference>
<keyword evidence="8" id="KW-1185">Reference proteome</keyword>
<accession>A0ABD2CGD1</accession>
<comment type="subcellular location">
    <subcellularLocation>
        <location evidence="1">Membrane</location>
        <topology evidence="1">Multi-pass membrane protein</topology>
    </subcellularLocation>
</comment>
<feature type="repeat" description="Solcar" evidence="5">
    <location>
        <begin position="1026"/>
        <end position="1117"/>
    </location>
</feature>
<evidence type="ECO:0000256" key="5">
    <source>
        <dbReference type="PROSITE-ProRule" id="PRU00282"/>
    </source>
</evidence>
<evidence type="ECO:0000313" key="7">
    <source>
        <dbReference type="EMBL" id="KAL2744133.1"/>
    </source>
</evidence>
<name>A0ABD2CGD1_VESMC</name>
<dbReference type="InterPro" id="IPR023395">
    <property type="entry name" value="MCP_dom_sf"/>
</dbReference>
<feature type="domain" description="IQCH-like ATP-grasp" evidence="6">
    <location>
        <begin position="545"/>
        <end position="802"/>
    </location>
</feature>
<proteinExistence type="inferred from homology"/>
<feature type="repeat" description="Solcar" evidence="5">
    <location>
        <begin position="1126"/>
        <end position="1212"/>
    </location>
</feature>
<dbReference type="Pfam" id="PF00153">
    <property type="entry name" value="Mito_carr"/>
    <property type="match status" value="3"/>
</dbReference>
<dbReference type="Pfam" id="PF24923">
    <property type="entry name" value="ATP-grasp_IQCH"/>
    <property type="match status" value="1"/>
</dbReference>
<dbReference type="Pfam" id="PF00612">
    <property type="entry name" value="IQ"/>
    <property type="match status" value="1"/>
</dbReference>
<dbReference type="Proteomes" id="UP001607303">
    <property type="component" value="Unassembled WGS sequence"/>
</dbReference>
<keyword evidence="4 5" id="KW-0472">Membrane</keyword>
<comment type="similarity">
    <text evidence="2">Belongs to the mitochondrial carrier (TC 2.A.29) family.</text>
</comment>
<organism evidence="7 8">
    <name type="scientific">Vespula maculifrons</name>
    <name type="common">Eastern yellow jacket</name>
    <name type="synonym">Wasp</name>
    <dbReference type="NCBI Taxonomy" id="7453"/>
    <lineage>
        <taxon>Eukaryota</taxon>
        <taxon>Metazoa</taxon>
        <taxon>Ecdysozoa</taxon>
        <taxon>Arthropoda</taxon>
        <taxon>Hexapoda</taxon>
        <taxon>Insecta</taxon>
        <taxon>Pterygota</taxon>
        <taxon>Neoptera</taxon>
        <taxon>Endopterygota</taxon>
        <taxon>Hymenoptera</taxon>
        <taxon>Apocrita</taxon>
        <taxon>Aculeata</taxon>
        <taxon>Vespoidea</taxon>
        <taxon>Vespidae</taxon>
        <taxon>Vespinae</taxon>
        <taxon>Vespula</taxon>
    </lineage>
</organism>
<reference evidence="7 8" key="1">
    <citation type="journal article" date="2024" name="Ann. Entomol. Soc. Am.">
        <title>Genomic analyses of the southern and eastern yellowjacket wasps (Hymenoptera: Vespidae) reveal evolutionary signatures of social life.</title>
        <authorList>
            <person name="Catto M.A."/>
            <person name="Caine P.B."/>
            <person name="Orr S.E."/>
            <person name="Hunt B.G."/>
            <person name="Goodisman M.A.D."/>
        </authorList>
    </citation>
    <scope>NUCLEOTIDE SEQUENCE [LARGE SCALE GENOMIC DNA]</scope>
    <source>
        <strain evidence="7">232</strain>
        <tissue evidence="7">Head and thorax</tissue>
    </source>
</reference>
<dbReference type="EMBL" id="JAYRBN010000051">
    <property type="protein sequence ID" value="KAL2744133.1"/>
    <property type="molecule type" value="Genomic_DNA"/>
</dbReference>
<evidence type="ECO:0000256" key="3">
    <source>
        <dbReference type="ARBA" id="ARBA00022692"/>
    </source>
</evidence>
<dbReference type="InterPro" id="IPR056855">
    <property type="entry name" value="ATP-grasp_IQCH"/>
</dbReference>
<dbReference type="Gene3D" id="1.20.5.190">
    <property type="match status" value="1"/>
</dbReference>
<dbReference type="PROSITE" id="PS50920">
    <property type="entry name" value="SOLCAR"/>
    <property type="match status" value="3"/>
</dbReference>
<gene>
    <name evidence="7" type="ORF">V1477_007623</name>
</gene>
<protein>
    <submittedName>
        <fullName evidence="7">IQ domain-containing protein H-like isoform X1</fullName>
    </submittedName>
</protein>
<feature type="repeat" description="Solcar" evidence="5">
    <location>
        <begin position="937"/>
        <end position="1018"/>
    </location>
</feature>
<dbReference type="PANTHER" id="PTHR14465">
    <property type="entry name" value="IQ DOMAIN-CONTAINING PROTEIN H"/>
    <property type="match status" value="1"/>
</dbReference>
<evidence type="ECO:0000256" key="4">
    <source>
        <dbReference type="ARBA" id="ARBA00023136"/>
    </source>
</evidence>
<dbReference type="SUPFAM" id="SSF103506">
    <property type="entry name" value="Mitochondrial carrier"/>
    <property type="match status" value="1"/>
</dbReference>
<dbReference type="InterPro" id="IPR038752">
    <property type="entry name" value="IQCH"/>
</dbReference>
<dbReference type="InterPro" id="IPR018108">
    <property type="entry name" value="MCP_transmembrane"/>
</dbReference>
<dbReference type="AlphaFoldDB" id="A0ABD2CGD1"/>
<evidence type="ECO:0000313" key="8">
    <source>
        <dbReference type="Proteomes" id="UP001607303"/>
    </source>
</evidence>
<evidence type="ECO:0000256" key="1">
    <source>
        <dbReference type="ARBA" id="ARBA00004141"/>
    </source>
</evidence>
<dbReference type="PANTHER" id="PTHR14465:SF0">
    <property type="entry name" value="IQ DOMAIN-CONTAINING PROTEIN H"/>
    <property type="match status" value="1"/>
</dbReference>
<comment type="caution">
    <text evidence="7">The sequence shown here is derived from an EMBL/GenBank/DDBJ whole genome shotgun (WGS) entry which is preliminary data.</text>
</comment>
<sequence>MYHNSSIPKKILCEDLYLQYEKKQNDNEEPIELKKLREIYDKVQKGLISIEEDCDKFWVEMKLDLLLENKSRSEPLLDKLPIKIKTAYEACKNALLENDENILSLERCYCIWRNVSESVINDGKIRSERLDLLPTKFDETDLKFKQDLMELRTKVFSLVNDKIDTICQGTENAVSSMQKSYYQIIKKYKRSSTSLDKIDLSHIQALRYIDGELTKNEGWSNVLDTTGKQLRSKWYLVVSPQIEKILKNRRIYSLRLDPSKVFNFLLSIPESGVHFKLSKKDLLVLLRDISEEGPWITSWKPQLKTLDKKKIAAILIQSCWRGYWVRKQLNESYRRYIAASVLWYKWLFEKHKREIYAIHLKKMLLSLDISRVFNEKLSKEFYDLIKSPHVIIHLPSIGHSINIRQTYSPRLFNIYQHSMILRLSFLRNQMSEFVYILPVEITQDLLSMYVDIIDSIISQERTANRVTFLALSQAKTFERTHMNVSRILHCSESTLTAIKKKINEKPAYILPWIVDECDLRISDYLCVPLLGPDMILQQELLNLSKMSEIIENLGLPQPAHSKDIRDYTKLCANLAELIVLNTDVCLWLIRLNFGIHSKHYGVFLINHISIPFMPAIREIRKQYGDEWISNSHVREEYLNALLIHLPKVVSIVTSFNKLCYNSWKDFYNHIQKLGCLLQAVPHEKNSSTISATLFIPNKITKRPIKWTGTSNKIQLDFNLPLYAFMIPQTTVNTEVLNPNINKLAYALQQQGYFGYLTVDCYCYFDNNKEKMVVLLLNIHPYYSHTQMYVDWMKFVIDGSYNSTTNTFNGNIVVREYSKKKIIISSIHDKQWDETTERTALVICELYHVNLPSYSWPKLKILMEDIGIVYEARKKEGSHFFLHDSDKKNTGTMVIVTPNMEMTLSKTYNILRKMCHALSIKKKSESNMLIAANFFEKFALNYSDQSHEPCKVTAQLVTHPTDVVKLRMQMTNNSFVHTIREILKMKNPRRFYDGLSAALLRQITYTMTKLGMYSTTLEYWTTHFGRPSYGGMISIGMLSGITGAFVGIPADVVLVRMVGDAKLPPEKRRNYKNVLSALMDISKKEGITALWRGTIPTLGRAAVVNGVQLGTYSRAKYALLDTGYFVDNLGTQFLAANISGFVATLTSLPLDLAKTKIQNWMGPSNPPGMIRVLLNTSKQNGVFSLWRGFLAYYTKAGPTTIITMLCVDQLQASYIEFFELELTGPKS</sequence>
<keyword evidence="3 5" id="KW-0812">Transmembrane</keyword>
<dbReference type="Gene3D" id="1.50.40.10">
    <property type="entry name" value="Mitochondrial carrier domain"/>
    <property type="match status" value="1"/>
</dbReference>
<dbReference type="InterPro" id="IPR000048">
    <property type="entry name" value="IQ_motif_EF-hand-BS"/>
</dbReference>
<dbReference type="CDD" id="cd23767">
    <property type="entry name" value="IQCD"/>
    <property type="match status" value="1"/>
</dbReference>
<evidence type="ECO:0000256" key="2">
    <source>
        <dbReference type="ARBA" id="ARBA00006375"/>
    </source>
</evidence>
<dbReference type="GO" id="GO:0016020">
    <property type="term" value="C:membrane"/>
    <property type="evidence" value="ECO:0007669"/>
    <property type="project" value="UniProtKB-SubCell"/>
</dbReference>
<dbReference type="SMART" id="SM00015">
    <property type="entry name" value="IQ"/>
    <property type="match status" value="1"/>
</dbReference>